<feature type="transmembrane region" description="Helical" evidence="8">
    <location>
        <begin position="368"/>
        <end position="388"/>
    </location>
</feature>
<dbReference type="PROSITE" id="PS00216">
    <property type="entry name" value="SUGAR_TRANSPORT_1"/>
    <property type="match status" value="1"/>
</dbReference>
<evidence type="ECO:0000256" key="3">
    <source>
        <dbReference type="ARBA" id="ARBA00022448"/>
    </source>
</evidence>
<proteinExistence type="inferred from homology"/>
<feature type="transmembrane region" description="Helical" evidence="8">
    <location>
        <begin position="99"/>
        <end position="119"/>
    </location>
</feature>
<dbReference type="EMBL" id="KZ613945">
    <property type="protein sequence ID" value="PMD40268.1"/>
    <property type="molecule type" value="Genomic_DNA"/>
</dbReference>
<evidence type="ECO:0000313" key="10">
    <source>
        <dbReference type="EMBL" id="PMD40268.1"/>
    </source>
</evidence>
<evidence type="ECO:0000313" key="11">
    <source>
        <dbReference type="Proteomes" id="UP000235786"/>
    </source>
</evidence>
<feature type="transmembrane region" description="Helical" evidence="8">
    <location>
        <begin position="303"/>
        <end position="325"/>
    </location>
</feature>
<dbReference type="PANTHER" id="PTHR48022">
    <property type="entry name" value="PLASTIDIC GLUCOSE TRANSPORTER 4"/>
    <property type="match status" value="1"/>
</dbReference>
<accession>A0A2J6RP30</accession>
<keyword evidence="4 8" id="KW-0812">Transmembrane</keyword>
<keyword evidence="11" id="KW-1185">Reference proteome</keyword>
<sequence>MSQIHEEKGVSMMVEHHDQNHKEKYGHIANQEEHEETALQSLRRHPKTIMWCVFALWVLLLSSFDNQAGGVVIGVPEFRKDFGSAFEGNYVLPAEWQSAYSGGPTASAVIGSLGASYIADKIGRKLVYLIGFVFVLVGITVETIATTNTVFFAGKFINGFAVGAFGTITMTYVGEIAPLALRGVITAAAGLSFTFGPFLVTLIVNTTGVYTTRWAYRAIFVAQYGVTILGLIGLPFMPESPWWLLSRGREEKAIHSLRRLGHSEQDIEKRVAYIKLTLDEVRKETEGVTFAECFRKSNLRRTIIAIMPLSIQAMCGISFIISYAAYYIQLAGYSAKVSFRISIGQVVLAMAGNIVSWFLVDRVGRRNLTIYGLTFVTATLLVSGGLGMKTGSIEYVKGVIALWSIYIFVYNATIGATAYNLLAEVATARLRAKTASIGLALQNALYTMWSFVLPYIFNPNEANLGAKTSFIFGGLSIISLVYLWVYQPETAGISYEELDEMFIKKIPARKFKGYVTEAQLRGQDAARRHSVEDI</sequence>
<evidence type="ECO:0000256" key="6">
    <source>
        <dbReference type="ARBA" id="ARBA00023136"/>
    </source>
</evidence>
<gene>
    <name evidence="10" type="ORF">L207DRAFT_624636</name>
</gene>
<dbReference type="InterPro" id="IPR003663">
    <property type="entry name" value="Sugar/inositol_transpt"/>
</dbReference>
<dbReference type="OrthoDB" id="6612291at2759"/>
<dbReference type="InterPro" id="IPR005828">
    <property type="entry name" value="MFS_sugar_transport-like"/>
</dbReference>
<dbReference type="PROSITE" id="PS00217">
    <property type="entry name" value="SUGAR_TRANSPORT_2"/>
    <property type="match status" value="1"/>
</dbReference>
<feature type="transmembrane region" description="Helical" evidence="8">
    <location>
        <begin position="337"/>
        <end position="359"/>
    </location>
</feature>
<reference evidence="10 11" key="1">
    <citation type="submission" date="2016-04" db="EMBL/GenBank/DDBJ databases">
        <title>A degradative enzymes factory behind the ericoid mycorrhizal symbiosis.</title>
        <authorList>
            <consortium name="DOE Joint Genome Institute"/>
            <person name="Martino E."/>
            <person name="Morin E."/>
            <person name="Grelet G."/>
            <person name="Kuo A."/>
            <person name="Kohler A."/>
            <person name="Daghino S."/>
            <person name="Barry K."/>
            <person name="Choi C."/>
            <person name="Cichocki N."/>
            <person name="Clum A."/>
            <person name="Copeland A."/>
            <person name="Hainaut M."/>
            <person name="Haridas S."/>
            <person name="Labutti K."/>
            <person name="Lindquist E."/>
            <person name="Lipzen A."/>
            <person name="Khouja H.-R."/>
            <person name="Murat C."/>
            <person name="Ohm R."/>
            <person name="Olson A."/>
            <person name="Spatafora J."/>
            <person name="Veneault-Fourrey C."/>
            <person name="Henrissat B."/>
            <person name="Grigoriev I."/>
            <person name="Martin F."/>
            <person name="Perotto S."/>
        </authorList>
    </citation>
    <scope>NUCLEOTIDE SEQUENCE [LARGE SCALE GENOMIC DNA]</scope>
    <source>
        <strain evidence="10 11">F</strain>
    </source>
</reference>
<feature type="transmembrane region" description="Helical" evidence="8">
    <location>
        <begin position="469"/>
        <end position="486"/>
    </location>
</feature>
<feature type="domain" description="Major facilitator superfamily (MFS) profile" evidence="9">
    <location>
        <begin position="51"/>
        <end position="491"/>
    </location>
</feature>
<dbReference type="InterPro" id="IPR020846">
    <property type="entry name" value="MFS_dom"/>
</dbReference>
<feature type="transmembrane region" description="Helical" evidence="8">
    <location>
        <begin position="48"/>
        <end position="64"/>
    </location>
</feature>
<evidence type="ECO:0000256" key="8">
    <source>
        <dbReference type="SAM" id="Phobius"/>
    </source>
</evidence>
<feature type="transmembrane region" description="Helical" evidence="8">
    <location>
        <begin position="151"/>
        <end position="173"/>
    </location>
</feature>
<dbReference type="FunFam" id="1.20.1250.20:FF:000078">
    <property type="entry name" value="MFS maltose transporter, putative"/>
    <property type="match status" value="1"/>
</dbReference>
<keyword evidence="5 8" id="KW-1133">Transmembrane helix</keyword>
<keyword evidence="3 7" id="KW-0813">Transport</keyword>
<feature type="transmembrane region" description="Helical" evidence="8">
    <location>
        <begin position="126"/>
        <end position="145"/>
    </location>
</feature>
<evidence type="ECO:0000256" key="1">
    <source>
        <dbReference type="ARBA" id="ARBA00004141"/>
    </source>
</evidence>
<feature type="transmembrane region" description="Helical" evidence="8">
    <location>
        <begin position="216"/>
        <end position="237"/>
    </location>
</feature>
<dbReference type="PROSITE" id="PS50850">
    <property type="entry name" value="MFS"/>
    <property type="match status" value="1"/>
</dbReference>
<dbReference type="GO" id="GO:0016020">
    <property type="term" value="C:membrane"/>
    <property type="evidence" value="ECO:0007669"/>
    <property type="project" value="UniProtKB-SubCell"/>
</dbReference>
<dbReference type="SUPFAM" id="SSF103473">
    <property type="entry name" value="MFS general substrate transporter"/>
    <property type="match status" value="1"/>
</dbReference>
<evidence type="ECO:0000256" key="4">
    <source>
        <dbReference type="ARBA" id="ARBA00022692"/>
    </source>
</evidence>
<dbReference type="AlphaFoldDB" id="A0A2J6RP30"/>
<dbReference type="Gene3D" id="1.20.1250.20">
    <property type="entry name" value="MFS general substrate transporter like domains"/>
    <property type="match status" value="1"/>
</dbReference>
<protein>
    <submittedName>
        <fullName evidence="10">General substrate transporter</fullName>
    </submittedName>
</protein>
<evidence type="ECO:0000256" key="5">
    <source>
        <dbReference type="ARBA" id="ARBA00022989"/>
    </source>
</evidence>
<dbReference type="Pfam" id="PF00083">
    <property type="entry name" value="Sugar_tr"/>
    <property type="match status" value="1"/>
</dbReference>
<dbReference type="Proteomes" id="UP000235786">
    <property type="component" value="Unassembled WGS sequence"/>
</dbReference>
<dbReference type="GO" id="GO:0005351">
    <property type="term" value="F:carbohydrate:proton symporter activity"/>
    <property type="evidence" value="ECO:0007669"/>
    <property type="project" value="TreeGrafter"/>
</dbReference>
<feature type="transmembrane region" description="Helical" evidence="8">
    <location>
        <begin position="180"/>
        <end position="204"/>
    </location>
</feature>
<comment type="similarity">
    <text evidence="2 7">Belongs to the major facilitator superfamily. Sugar transporter (TC 2.A.1.1) family.</text>
</comment>
<dbReference type="PANTHER" id="PTHR48022:SF22">
    <property type="entry name" value="MAJOR FACILITATOR SUPERFAMILY (MFS) PROFILE DOMAIN-CONTAINING PROTEIN"/>
    <property type="match status" value="1"/>
</dbReference>
<name>A0A2J6RP30_HYAVF</name>
<dbReference type="InterPro" id="IPR050360">
    <property type="entry name" value="MFS_Sugar_Transporters"/>
</dbReference>
<dbReference type="InterPro" id="IPR036259">
    <property type="entry name" value="MFS_trans_sf"/>
</dbReference>
<keyword evidence="6 8" id="KW-0472">Membrane</keyword>
<evidence type="ECO:0000259" key="9">
    <source>
        <dbReference type="PROSITE" id="PS50850"/>
    </source>
</evidence>
<evidence type="ECO:0000256" key="7">
    <source>
        <dbReference type="RuleBase" id="RU003346"/>
    </source>
</evidence>
<comment type="subcellular location">
    <subcellularLocation>
        <location evidence="1">Membrane</location>
        <topology evidence="1">Multi-pass membrane protein</topology>
    </subcellularLocation>
</comment>
<organism evidence="10 11">
    <name type="scientific">Hyaloscypha variabilis (strain UAMH 11265 / GT02V1 / F)</name>
    <name type="common">Meliniomyces variabilis</name>
    <dbReference type="NCBI Taxonomy" id="1149755"/>
    <lineage>
        <taxon>Eukaryota</taxon>
        <taxon>Fungi</taxon>
        <taxon>Dikarya</taxon>
        <taxon>Ascomycota</taxon>
        <taxon>Pezizomycotina</taxon>
        <taxon>Leotiomycetes</taxon>
        <taxon>Helotiales</taxon>
        <taxon>Hyaloscyphaceae</taxon>
        <taxon>Hyaloscypha</taxon>
        <taxon>Hyaloscypha variabilis</taxon>
    </lineage>
</organism>
<evidence type="ECO:0000256" key="2">
    <source>
        <dbReference type="ARBA" id="ARBA00010992"/>
    </source>
</evidence>
<feature type="transmembrane region" description="Helical" evidence="8">
    <location>
        <begin position="400"/>
        <end position="422"/>
    </location>
</feature>
<feature type="transmembrane region" description="Helical" evidence="8">
    <location>
        <begin position="434"/>
        <end position="457"/>
    </location>
</feature>
<dbReference type="NCBIfam" id="TIGR00879">
    <property type="entry name" value="SP"/>
    <property type="match status" value="1"/>
</dbReference>
<dbReference type="InterPro" id="IPR005829">
    <property type="entry name" value="Sugar_transporter_CS"/>
</dbReference>